<reference evidence="2" key="1">
    <citation type="submission" date="2020-11" db="EMBL/GenBank/DDBJ databases">
        <authorList>
            <consortium name="DOE Joint Genome Institute"/>
            <person name="Ahrendt S."/>
            <person name="Riley R."/>
            <person name="Andreopoulos W."/>
            <person name="Labutti K."/>
            <person name="Pangilinan J."/>
            <person name="Ruiz-Duenas F.J."/>
            <person name="Barrasa J.M."/>
            <person name="Sanchez-Garcia M."/>
            <person name="Camarero S."/>
            <person name="Miyauchi S."/>
            <person name="Serrano A."/>
            <person name="Linde D."/>
            <person name="Babiker R."/>
            <person name="Drula E."/>
            <person name="Ayuso-Fernandez I."/>
            <person name="Pacheco R."/>
            <person name="Padilla G."/>
            <person name="Ferreira P."/>
            <person name="Barriuso J."/>
            <person name="Kellner H."/>
            <person name="Castanera R."/>
            <person name="Alfaro M."/>
            <person name="Ramirez L."/>
            <person name="Pisabarro A.G."/>
            <person name="Kuo A."/>
            <person name="Tritt A."/>
            <person name="Lipzen A."/>
            <person name="He G."/>
            <person name="Yan M."/>
            <person name="Ng V."/>
            <person name="Cullen D."/>
            <person name="Martin F."/>
            <person name="Rosso M.-N."/>
            <person name="Henrissat B."/>
            <person name="Hibbett D."/>
            <person name="Martinez A.T."/>
            <person name="Grigoriev I.V."/>
        </authorList>
    </citation>
    <scope>NUCLEOTIDE SEQUENCE</scope>
    <source>
        <strain evidence="2">CBS 506.95</strain>
    </source>
</reference>
<gene>
    <name evidence="2" type="ORF">CPB83DRAFT_861471</name>
</gene>
<evidence type="ECO:0000256" key="1">
    <source>
        <dbReference type="SAM" id="Phobius"/>
    </source>
</evidence>
<evidence type="ECO:0000313" key="3">
    <source>
        <dbReference type="Proteomes" id="UP000807306"/>
    </source>
</evidence>
<dbReference type="AlphaFoldDB" id="A0A9P6E898"/>
<comment type="caution">
    <text evidence="2">The sequence shown here is derived from an EMBL/GenBank/DDBJ whole genome shotgun (WGS) entry which is preliminary data.</text>
</comment>
<sequence>MKINDVGCRGEIPITVSMFSIYMIASWVNRAEKDRSKMSRTTRMREVLVENDHEDVVAAGYLK</sequence>
<evidence type="ECO:0000313" key="2">
    <source>
        <dbReference type="EMBL" id="KAF9524376.1"/>
    </source>
</evidence>
<keyword evidence="1" id="KW-0472">Membrane</keyword>
<accession>A0A9P6E898</accession>
<dbReference type="EMBL" id="MU157900">
    <property type="protein sequence ID" value="KAF9524376.1"/>
    <property type="molecule type" value="Genomic_DNA"/>
</dbReference>
<keyword evidence="1" id="KW-1133">Transmembrane helix</keyword>
<feature type="transmembrane region" description="Helical" evidence="1">
    <location>
        <begin position="12"/>
        <end position="29"/>
    </location>
</feature>
<name>A0A9P6E898_9AGAR</name>
<dbReference type="Proteomes" id="UP000807306">
    <property type="component" value="Unassembled WGS sequence"/>
</dbReference>
<organism evidence="2 3">
    <name type="scientific">Crepidotus variabilis</name>
    <dbReference type="NCBI Taxonomy" id="179855"/>
    <lineage>
        <taxon>Eukaryota</taxon>
        <taxon>Fungi</taxon>
        <taxon>Dikarya</taxon>
        <taxon>Basidiomycota</taxon>
        <taxon>Agaricomycotina</taxon>
        <taxon>Agaricomycetes</taxon>
        <taxon>Agaricomycetidae</taxon>
        <taxon>Agaricales</taxon>
        <taxon>Agaricineae</taxon>
        <taxon>Crepidotaceae</taxon>
        <taxon>Crepidotus</taxon>
    </lineage>
</organism>
<proteinExistence type="predicted"/>
<keyword evidence="1" id="KW-0812">Transmembrane</keyword>
<protein>
    <submittedName>
        <fullName evidence="2">Uncharacterized protein</fullName>
    </submittedName>
</protein>
<keyword evidence="3" id="KW-1185">Reference proteome</keyword>